<dbReference type="Pfam" id="PF02702">
    <property type="entry name" value="KdpD"/>
    <property type="match status" value="1"/>
</dbReference>
<evidence type="ECO:0000313" key="6">
    <source>
        <dbReference type="EMBL" id="QJX00621.1"/>
    </source>
</evidence>
<keyword evidence="2 6" id="KW-0418">Kinase</keyword>
<sequence length="379" mass="42123">MNTPNETRGRPEQFLALIRQQQRGRLKVYLGFAPGVGKTYEMLQGAHSLKKQGVDVVIGVVETHGRAETAALVEGLEQVSRRKIEYRGIVLEEMDVDAILARRPTVVLVDELAHTNAPGSRHGKRYEDVDELLRAGINVISTLNIQHLESLYDTVERFTGVRQKERVPDFVLQQADQVVNVDLPAEDLQERLRQGKVYPAERAERALEGYFTGANLEQLREIALEHLAHLLDRRRREREMTASGLPGGSERVMVCVSSGSPGAPKLLRHGARLADRLGAPWYAVYVQTPNERVERVDAATQRRVTDSLTLAQQLNGVPMQFSGENVAAAIAAFAREYGITHIVLGRSVRPWYARLLGPSVLEGVLRAIPEADVIVVGRS</sequence>
<dbReference type="InterPro" id="IPR027417">
    <property type="entry name" value="P-loop_NTPase"/>
</dbReference>
<dbReference type="GO" id="GO:0034220">
    <property type="term" value="P:monoatomic ion transmembrane transport"/>
    <property type="evidence" value="ECO:0007669"/>
    <property type="project" value="UniProtKB-KW"/>
</dbReference>
<dbReference type="InterPro" id="IPR014729">
    <property type="entry name" value="Rossmann-like_a/b/a_fold"/>
</dbReference>
<reference evidence="7" key="1">
    <citation type="submission" date="2020-05" db="EMBL/GenBank/DDBJ databases">
        <title>Frigoriglobus tundricola gen. nov., sp. nov., a psychrotolerant cellulolytic planctomycete of the family Gemmataceae with two divergent copies of 16S rRNA gene.</title>
        <authorList>
            <person name="Kulichevskaya I.S."/>
            <person name="Ivanova A.A."/>
            <person name="Naumoff D.G."/>
            <person name="Beletsky A.V."/>
            <person name="Rijpstra W.I.C."/>
            <person name="Sinninghe Damste J.S."/>
            <person name="Mardanov A.V."/>
            <person name="Ravin N.V."/>
            <person name="Dedysh S.N."/>
        </authorList>
    </citation>
    <scope>NUCLEOTIDE SEQUENCE [LARGE SCALE GENOMIC DNA]</scope>
    <source>
        <strain evidence="7">PL17</strain>
    </source>
</reference>
<evidence type="ECO:0000313" key="7">
    <source>
        <dbReference type="Proteomes" id="UP000503447"/>
    </source>
</evidence>
<evidence type="ECO:0000256" key="2">
    <source>
        <dbReference type="ARBA" id="ARBA00022777"/>
    </source>
</evidence>
<dbReference type="Proteomes" id="UP000503447">
    <property type="component" value="Chromosome"/>
</dbReference>
<proteinExistence type="predicted"/>
<name>A0A6M5Z592_9BACT</name>
<dbReference type="GO" id="GO:0000155">
    <property type="term" value="F:phosphorelay sensor kinase activity"/>
    <property type="evidence" value="ECO:0007669"/>
    <property type="project" value="InterPro"/>
</dbReference>
<dbReference type="EMBL" id="CP053452">
    <property type="protein sequence ID" value="QJX00621.1"/>
    <property type="molecule type" value="Genomic_DNA"/>
</dbReference>
<keyword evidence="7" id="KW-1185">Reference proteome</keyword>
<dbReference type="SUPFAM" id="SSF52540">
    <property type="entry name" value="P-loop containing nucleoside triphosphate hydrolases"/>
    <property type="match status" value="1"/>
</dbReference>
<keyword evidence="6" id="KW-0407">Ion channel</keyword>
<dbReference type="GO" id="GO:0005886">
    <property type="term" value="C:plasma membrane"/>
    <property type="evidence" value="ECO:0007669"/>
    <property type="project" value="TreeGrafter"/>
</dbReference>
<dbReference type="KEGG" id="ftj:FTUN_8253"/>
<feature type="domain" description="Signal transduction histidine kinase osmosensitive K+ channel sensor N-terminal" evidence="5">
    <location>
        <begin position="22"/>
        <end position="229"/>
    </location>
</feature>
<dbReference type="PANTHER" id="PTHR45569">
    <property type="entry name" value="SENSOR PROTEIN KDPD"/>
    <property type="match status" value="1"/>
</dbReference>
<protein>
    <submittedName>
        <fullName evidence="6">Osmosensitive K+ channel histidine kinase KdpD</fullName>
    </submittedName>
</protein>
<dbReference type="RefSeq" id="WP_171475330.1">
    <property type="nucleotide sequence ID" value="NZ_CP053452.2"/>
</dbReference>
<dbReference type="FunFam" id="3.40.50.300:FF:000483">
    <property type="entry name" value="Sensor histidine kinase KdpD"/>
    <property type="match status" value="1"/>
</dbReference>
<evidence type="ECO:0000256" key="1">
    <source>
        <dbReference type="ARBA" id="ARBA00022679"/>
    </source>
</evidence>
<keyword evidence="3" id="KW-0902">Two-component regulatory system</keyword>
<organism evidence="6 7">
    <name type="scientific">Frigoriglobus tundricola</name>
    <dbReference type="NCBI Taxonomy" id="2774151"/>
    <lineage>
        <taxon>Bacteria</taxon>
        <taxon>Pseudomonadati</taxon>
        <taxon>Planctomycetota</taxon>
        <taxon>Planctomycetia</taxon>
        <taxon>Gemmatales</taxon>
        <taxon>Gemmataceae</taxon>
        <taxon>Frigoriglobus</taxon>
    </lineage>
</organism>
<evidence type="ECO:0000259" key="4">
    <source>
        <dbReference type="Pfam" id="PF00582"/>
    </source>
</evidence>
<accession>A0A6M5Z592</accession>
<dbReference type="SUPFAM" id="SSF52402">
    <property type="entry name" value="Adenine nucleotide alpha hydrolases-like"/>
    <property type="match status" value="1"/>
</dbReference>
<keyword evidence="1" id="KW-0808">Transferase</keyword>
<keyword evidence="6" id="KW-0813">Transport</keyword>
<dbReference type="GO" id="GO:0005737">
    <property type="term" value="C:cytoplasm"/>
    <property type="evidence" value="ECO:0007669"/>
    <property type="project" value="UniProtKB-ARBA"/>
</dbReference>
<keyword evidence="6" id="KW-0406">Ion transport</keyword>
<dbReference type="InterPro" id="IPR052023">
    <property type="entry name" value="Histidine_kinase_KdpD"/>
</dbReference>
<evidence type="ECO:0000259" key="5">
    <source>
        <dbReference type="Pfam" id="PF02702"/>
    </source>
</evidence>
<dbReference type="InterPro" id="IPR003852">
    <property type="entry name" value="Sig_transdc_His_kinase_KdpD_N"/>
</dbReference>
<feature type="domain" description="UspA" evidence="4">
    <location>
        <begin position="250"/>
        <end position="375"/>
    </location>
</feature>
<dbReference type="Gene3D" id="3.40.50.300">
    <property type="entry name" value="P-loop containing nucleotide triphosphate hydrolases"/>
    <property type="match status" value="1"/>
</dbReference>
<dbReference type="PANTHER" id="PTHR45569:SF1">
    <property type="entry name" value="SENSOR PROTEIN KDPD"/>
    <property type="match status" value="1"/>
</dbReference>
<dbReference type="AlphaFoldDB" id="A0A6M5Z592"/>
<dbReference type="Pfam" id="PF00582">
    <property type="entry name" value="Usp"/>
    <property type="match status" value="1"/>
</dbReference>
<gene>
    <name evidence="6" type="ORF">FTUN_8253</name>
</gene>
<dbReference type="InterPro" id="IPR006016">
    <property type="entry name" value="UspA"/>
</dbReference>
<dbReference type="Gene3D" id="3.40.50.620">
    <property type="entry name" value="HUPs"/>
    <property type="match status" value="1"/>
</dbReference>
<evidence type="ECO:0000256" key="3">
    <source>
        <dbReference type="ARBA" id="ARBA00023012"/>
    </source>
</evidence>